<gene>
    <name evidence="2" type="ORF">BFP76_06180</name>
</gene>
<evidence type="ECO:0000313" key="2">
    <source>
        <dbReference type="EMBL" id="PIB24762.1"/>
    </source>
</evidence>
<dbReference type="Proteomes" id="UP000231516">
    <property type="component" value="Unassembled WGS sequence"/>
</dbReference>
<dbReference type="PROSITE" id="PS51257">
    <property type="entry name" value="PROKAR_LIPOPROTEIN"/>
    <property type="match status" value="1"/>
</dbReference>
<protein>
    <recommendedName>
        <fullName evidence="1">Ysc84 actin-binding domain-containing protein</fullName>
    </recommendedName>
</protein>
<name>A0A2G5K6Y5_9RHOB</name>
<dbReference type="OrthoDB" id="7847492at2"/>
<keyword evidence="3" id="KW-1185">Reference proteome</keyword>
<organism evidence="2 3">
    <name type="scientific">Paramylibacter kogurei</name>
    <dbReference type="NCBI Taxonomy" id="1889778"/>
    <lineage>
        <taxon>Bacteria</taxon>
        <taxon>Pseudomonadati</taxon>
        <taxon>Pseudomonadota</taxon>
        <taxon>Alphaproteobacteria</taxon>
        <taxon>Rhodobacterales</taxon>
        <taxon>Paracoccaceae</taxon>
        <taxon>Paramylibacter</taxon>
    </lineage>
</organism>
<feature type="domain" description="Ysc84 actin-binding" evidence="1">
    <location>
        <begin position="97"/>
        <end position="179"/>
    </location>
</feature>
<dbReference type="CDD" id="cd11524">
    <property type="entry name" value="SYLF"/>
    <property type="match status" value="1"/>
</dbReference>
<evidence type="ECO:0000313" key="3">
    <source>
        <dbReference type="Proteomes" id="UP000231516"/>
    </source>
</evidence>
<dbReference type="AlphaFoldDB" id="A0A2G5K6Y5"/>
<accession>A0A2G5K6Y5</accession>
<reference evidence="2 3" key="1">
    <citation type="submission" date="2016-08" db="EMBL/GenBank/DDBJ databases">
        <title>Draft genome of Amylibacter sp. strain 4G11.</title>
        <authorList>
            <person name="Wong S.-K."/>
            <person name="Hamasaki K."/>
            <person name="Yoshizawa S."/>
        </authorList>
    </citation>
    <scope>NUCLEOTIDE SEQUENCE [LARGE SCALE GENOMIC DNA]</scope>
    <source>
        <strain evidence="2 3">4G11</strain>
    </source>
</reference>
<dbReference type="EMBL" id="MDGM01000012">
    <property type="protein sequence ID" value="PIB24762.1"/>
    <property type="molecule type" value="Genomic_DNA"/>
</dbReference>
<dbReference type="RefSeq" id="WP_099593400.1">
    <property type="nucleotide sequence ID" value="NZ_MDGM01000012.1"/>
</dbReference>
<proteinExistence type="predicted"/>
<comment type="caution">
    <text evidence="2">The sequence shown here is derived from an EMBL/GenBank/DDBJ whole genome shotgun (WGS) entry which is preliminary data.</text>
</comment>
<sequence length="184" mass="19855">MKDWTRRGFFLGAGTATLGACSTGTGSTERFKIDRRTQEALRDMRGKLPFTADLEQKAAGMLVMPVVGKAGLIYGGSYGEGSLLIGGAPVDYYSVASASFGLQIGVQKLSTVLFFMSHDRLAKFRSRNGWTIGADLEYTLIDSAENAAVDSNTYKDEVYGVVFGQKGLHAGVTLEGSKYSRIIR</sequence>
<dbReference type="Pfam" id="PF04366">
    <property type="entry name" value="Ysc84"/>
    <property type="match status" value="1"/>
</dbReference>
<evidence type="ECO:0000259" key="1">
    <source>
        <dbReference type="Pfam" id="PF04366"/>
    </source>
</evidence>
<dbReference type="InterPro" id="IPR007461">
    <property type="entry name" value="Ysc84_actin-binding"/>
</dbReference>